<organism evidence="2 3">
    <name type="scientific">Actinomyces lilanjuaniae</name>
    <dbReference type="NCBI Taxonomy" id="2321394"/>
    <lineage>
        <taxon>Bacteria</taxon>
        <taxon>Bacillati</taxon>
        <taxon>Actinomycetota</taxon>
        <taxon>Actinomycetes</taxon>
        <taxon>Actinomycetales</taxon>
        <taxon>Actinomycetaceae</taxon>
        <taxon>Actinomyces</taxon>
    </lineage>
</organism>
<protein>
    <submittedName>
        <fullName evidence="2">Uncharacterized protein</fullName>
    </submittedName>
</protein>
<accession>A0ABM6Z1X5</accession>
<keyword evidence="3" id="KW-1185">Reference proteome</keyword>
<feature type="region of interest" description="Disordered" evidence="1">
    <location>
        <begin position="193"/>
        <end position="224"/>
    </location>
</feature>
<dbReference type="EMBL" id="CP032514">
    <property type="protein sequence ID" value="AYD89247.1"/>
    <property type="molecule type" value="Genomic_DNA"/>
</dbReference>
<name>A0ABM6Z1X5_9ACTO</name>
<reference evidence="2 3" key="1">
    <citation type="submission" date="2018-09" db="EMBL/GenBank/DDBJ databases">
        <authorList>
            <person name="Li J."/>
        </authorList>
    </citation>
    <scope>NUCLEOTIDE SEQUENCE [LARGE SCALE GENOMIC DNA]</scope>
    <source>
        <strain evidence="2 3">2129</strain>
    </source>
</reference>
<sequence>MVAHTQGRVFPGDLTVPGCQHSRRIKLVAAMTTTVTLSAAASFTPEPYYQAAFRLNSQGRTAQDAAHGIVSAKTTAAEGWKGRAAAAFAARATSIAGTVEGLASSLIQHANLPKWYAYAEEHRLPRAVDAAQQMEAAGFEVADDWTLSLSAAQQQATGQGFLLTQMAAMQTTLNAFAQAITLVDTQATAPLASTAPTAPMSPQEAPYTTANGYTTGEPPDRTIK</sequence>
<gene>
    <name evidence="2" type="ORF">D5R93_02785</name>
</gene>
<proteinExistence type="predicted"/>
<dbReference type="RefSeq" id="WP_120203717.1">
    <property type="nucleotide sequence ID" value="NZ_CP032514.1"/>
</dbReference>
<evidence type="ECO:0000256" key="1">
    <source>
        <dbReference type="SAM" id="MobiDB-lite"/>
    </source>
</evidence>
<feature type="compositionally biased region" description="Low complexity" evidence="1">
    <location>
        <begin position="193"/>
        <end position="203"/>
    </location>
</feature>
<evidence type="ECO:0000313" key="3">
    <source>
        <dbReference type="Proteomes" id="UP000273001"/>
    </source>
</evidence>
<evidence type="ECO:0000313" key="2">
    <source>
        <dbReference type="EMBL" id="AYD89247.1"/>
    </source>
</evidence>
<dbReference type="Proteomes" id="UP000273001">
    <property type="component" value="Chromosome"/>
</dbReference>